<feature type="domain" description="Glycosyl hydrolases family 45 active site" evidence="10">
    <location>
        <begin position="31"/>
        <end position="232"/>
    </location>
</feature>
<dbReference type="GO" id="GO:0030245">
    <property type="term" value="P:cellulose catabolic process"/>
    <property type="evidence" value="ECO:0007669"/>
    <property type="project" value="UniProtKB-KW"/>
</dbReference>
<dbReference type="Gene3D" id="2.40.40.10">
    <property type="entry name" value="RlpA-like domain"/>
    <property type="match status" value="1"/>
</dbReference>
<name>A0A6A6VGN7_9PLEO</name>
<dbReference type="PANTHER" id="PTHR39730:SF1">
    <property type="entry name" value="ENDOGLUCANASE 1"/>
    <property type="match status" value="1"/>
</dbReference>
<dbReference type="OrthoDB" id="10035502at2759"/>
<dbReference type="PANTHER" id="PTHR39730">
    <property type="entry name" value="ENDOGLUCANASE 1"/>
    <property type="match status" value="1"/>
</dbReference>
<evidence type="ECO:0000256" key="3">
    <source>
        <dbReference type="ARBA" id="ARBA00012601"/>
    </source>
</evidence>
<evidence type="ECO:0000256" key="6">
    <source>
        <dbReference type="ARBA" id="ARBA00023277"/>
    </source>
</evidence>
<dbReference type="InterPro" id="IPR036908">
    <property type="entry name" value="RlpA-like_sf"/>
</dbReference>
<keyword evidence="5" id="KW-0136">Cellulose degradation</keyword>
<evidence type="ECO:0000313" key="12">
    <source>
        <dbReference type="Proteomes" id="UP000799440"/>
    </source>
</evidence>
<gene>
    <name evidence="11" type="ORF">M011DRAFT_475727</name>
</gene>
<sequence>MTIPNLRNILFALQLLLVPIRAQHNVSGEAITTRFWDCCKPSCSWRGKASVSQPIQDCDINDAPHNNPNQGSGCGTGGTAYTCNNQQPWAVNDTLSYGFAGVFLTGHPETEDFWCCACYQLDFTSDPLKGKSMIVQASNSAFEVNKVNRFSLAVPGGNTTSQDACSRQYNVDQSVFGATGSGVGSLDECDRLPEQLRDACRWRFDWFQDAQYPTANFHRVACPKEITDKTKCTRNDEPAFVAGKPSASTVIAGSSLLAGVPMLLASLLLAQ</sequence>
<keyword evidence="8" id="KW-0624">Polysaccharide degradation</keyword>
<dbReference type="InterPro" id="IPR000334">
    <property type="entry name" value="Glyco_hydro_45"/>
</dbReference>
<evidence type="ECO:0000256" key="2">
    <source>
        <dbReference type="ARBA" id="ARBA00007793"/>
    </source>
</evidence>
<feature type="signal peptide" evidence="9">
    <location>
        <begin position="1"/>
        <end position="22"/>
    </location>
</feature>
<evidence type="ECO:0000313" key="11">
    <source>
        <dbReference type="EMBL" id="KAF2748969.1"/>
    </source>
</evidence>
<proteinExistence type="inferred from homology"/>
<evidence type="ECO:0000256" key="5">
    <source>
        <dbReference type="ARBA" id="ARBA00023001"/>
    </source>
</evidence>
<dbReference type="SUPFAM" id="SSF50685">
    <property type="entry name" value="Barwin-like endoglucanases"/>
    <property type="match status" value="1"/>
</dbReference>
<dbReference type="EMBL" id="MU006567">
    <property type="protein sequence ID" value="KAF2748969.1"/>
    <property type="molecule type" value="Genomic_DNA"/>
</dbReference>
<dbReference type="EC" id="3.2.1.4" evidence="3"/>
<keyword evidence="12" id="KW-1185">Reference proteome</keyword>
<protein>
    <recommendedName>
        <fullName evidence="3">cellulase</fullName>
        <ecNumber evidence="3">3.2.1.4</ecNumber>
    </recommendedName>
</protein>
<evidence type="ECO:0000256" key="8">
    <source>
        <dbReference type="ARBA" id="ARBA00023326"/>
    </source>
</evidence>
<keyword evidence="6" id="KW-0119">Carbohydrate metabolism</keyword>
<dbReference type="Proteomes" id="UP000799440">
    <property type="component" value="Unassembled WGS sequence"/>
</dbReference>
<accession>A0A6A6VGN7</accession>
<dbReference type="Pfam" id="PF02015">
    <property type="entry name" value="Glyco_hydro_45"/>
    <property type="match status" value="1"/>
</dbReference>
<keyword evidence="4 11" id="KW-0378">Hydrolase</keyword>
<keyword evidence="7" id="KW-0326">Glycosidase</keyword>
<comment type="similarity">
    <text evidence="2">Belongs to the glycosyl hydrolase 45 (cellulase K) family.</text>
</comment>
<dbReference type="AlphaFoldDB" id="A0A6A6VGN7"/>
<reference evidence="11" key="1">
    <citation type="journal article" date="2020" name="Stud. Mycol.">
        <title>101 Dothideomycetes genomes: a test case for predicting lifestyles and emergence of pathogens.</title>
        <authorList>
            <person name="Haridas S."/>
            <person name="Albert R."/>
            <person name="Binder M."/>
            <person name="Bloem J."/>
            <person name="Labutti K."/>
            <person name="Salamov A."/>
            <person name="Andreopoulos B."/>
            <person name="Baker S."/>
            <person name="Barry K."/>
            <person name="Bills G."/>
            <person name="Bluhm B."/>
            <person name="Cannon C."/>
            <person name="Castanera R."/>
            <person name="Culley D."/>
            <person name="Daum C."/>
            <person name="Ezra D."/>
            <person name="Gonzalez J."/>
            <person name="Henrissat B."/>
            <person name="Kuo A."/>
            <person name="Liang C."/>
            <person name="Lipzen A."/>
            <person name="Lutzoni F."/>
            <person name="Magnuson J."/>
            <person name="Mondo S."/>
            <person name="Nolan M."/>
            <person name="Ohm R."/>
            <person name="Pangilinan J."/>
            <person name="Park H.-J."/>
            <person name="Ramirez L."/>
            <person name="Alfaro M."/>
            <person name="Sun H."/>
            <person name="Tritt A."/>
            <person name="Yoshinaga Y."/>
            <person name="Zwiers L.-H."/>
            <person name="Turgeon B."/>
            <person name="Goodwin S."/>
            <person name="Spatafora J."/>
            <person name="Crous P."/>
            <person name="Grigoriev I."/>
        </authorList>
    </citation>
    <scope>NUCLEOTIDE SEQUENCE</scope>
    <source>
        <strain evidence="11">CBS 119925</strain>
    </source>
</reference>
<keyword evidence="9" id="KW-0732">Signal</keyword>
<evidence type="ECO:0000256" key="9">
    <source>
        <dbReference type="SAM" id="SignalP"/>
    </source>
</evidence>
<evidence type="ECO:0000256" key="4">
    <source>
        <dbReference type="ARBA" id="ARBA00022801"/>
    </source>
</evidence>
<evidence type="ECO:0000256" key="1">
    <source>
        <dbReference type="ARBA" id="ARBA00000966"/>
    </source>
</evidence>
<comment type="catalytic activity">
    <reaction evidence="1">
        <text>Endohydrolysis of (1-&gt;4)-beta-D-glucosidic linkages in cellulose, lichenin and cereal beta-D-glucans.</text>
        <dbReference type="EC" id="3.2.1.4"/>
    </reaction>
</comment>
<evidence type="ECO:0000256" key="7">
    <source>
        <dbReference type="ARBA" id="ARBA00023295"/>
    </source>
</evidence>
<organism evidence="11 12">
    <name type="scientific">Sporormia fimetaria CBS 119925</name>
    <dbReference type="NCBI Taxonomy" id="1340428"/>
    <lineage>
        <taxon>Eukaryota</taxon>
        <taxon>Fungi</taxon>
        <taxon>Dikarya</taxon>
        <taxon>Ascomycota</taxon>
        <taxon>Pezizomycotina</taxon>
        <taxon>Dothideomycetes</taxon>
        <taxon>Pleosporomycetidae</taxon>
        <taxon>Pleosporales</taxon>
        <taxon>Sporormiaceae</taxon>
        <taxon>Sporormia</taxon>
    </lineage>
</organism>
<feature type="chain" id="PRO_5025351213" description="cellulase" evidence="9">
    <location>
        <begin position="23"/>
        <end position="271"/>
    </location>
</feature>
<dbReference type="InterPro" id="IPR052288">
    <property type="entry name" value="GH45_Enzymes"/>
</dbReference>
<evidence type="ECO:0000259" key="10">
    <source>
        <dbReference type="Pfam" id="PF02015"/>
    </source>
</evidence>
<dbReference type="GO" id="GO:0008810">
    <property type="term" value="F:cellulase activity"/>
    <property type="evidence" value="ECO:0007669"/>
    <property type="project" value="UniProtKB-EC"/>
</dbReference>